<dbReference type="AlphaFoldDB" id="A0A4R8VBV8"/>
<comment type="caution">
    <text evidence="1">The sequence shown here is derived from an EMBL/GenBank/DDBJ whole genome shotgun (WGS) entry which is preliminary data.</text>
</comment>
<reference evidence="1 2" key="1">
    <citation type="submission" date="2019-03" db="EMBL/GenBank/DDBJ databases">
        <title>Genomics of glacier-inhabiting Cryobacterium strains.</title>
        <authorList>
            <person name="Liu Q."/>
            <person name="Xin Y.-H."/>
        </authorList>
    </citation>
    <scope>NUCLEOTIDE SEQUENCE [LARGE SCALE GENOMIC DNA]</scope>
    <source>
        <strain evidence="1 2">CGMCC 1.10440</strain>
    </source>
</reference>
<dbReference type="RefSeq" id="WP_104096324.1">
    <property type="nucleotide sequence ID" value="NZ_JACHBP010000001.1"/>
</dbReference>
<dbReference type="InterPro" id="IPR018656">
    <property type="entry name" value="DUF2087"/>
</dbReference>
<gene>
    <name evidence="1" type="ORF">E3N84_10770</name>
</gene>
<sequence length="160" mass="17528">MANEWRAVLAALANSDARSTYAEVVLGIPDAAGLSPKKRDRAIATLRDAGLIRVADDGALELVTDAIPTMLAHSAVPKREGVHRFVRDGRIEQYPVRPADRRELLAWVVEQAFAPGEELTEAEVGDRLEPFHPDVATLRRFLVDEGMLQRTPSGGSYSRA</sequence>
<protein>
    <submittedName>
        <fullName evidence="1">DUF2087 domain-containing protein</fullName>
    </submittedName>
</protein>
<dbReference type="EMBL" id="SOFI01000003">
    <property type="protein sequence ID" value="TFB80469.1"/>
    <property type="molecule type" value="Genomic_DNA"/>
</dbReference>
<evidence type="ECO:0000313" key="1">
    <source>
        <dbReference type="EMBL" id="TFB80469.1"/>
    </source>
</evidence>
<dbReference type="Pfam" id="PF09860">
    <property type="entry name" value="DUF2087"/>
    <property type="match status" value="1"/>
</dbReference>
<evidence type="ECO:0000313" key="2">
    <source>
        <dbReference type="Proteomes" id="UP000298488"/>
    </source>
</evidence>
<accession>A0A4R8VBV8</accession>
<keyword evidence="2" id="KW-1185">Reference proteome</keyword>
<organism evidence="1 2">
    <name type="scientific">Terrimesophilobacter mesophilus</name>
    <dbReference type="NCBI Taxonomy" id="433647"/>
    <lineage>
        <taxon>Bacteria</taxon>
        <taxon>Bacillati</taxon>
        <taxon>Actinomycetota</taxon>
        <taxon>Actinomycetes</taxon>
        <taxon>Micrococcales</taxon>
        <taxon>Microbacteriaceae</taxon>
        <taxon>Terrimesophilobacter</taxon>
    </lineage>
</organism>
<proteinExistence type="predicted"/>
<dbReference type="OrthoDB" id="529288at2"/>
<dbReference type="Proteomes" id="UP000298488">
    <property type="component" value="Unassembled WGS sequence"/>
</dbReference>
<name>A0A4R8VBV8_9MICO</name>